<dbReference type="GO" id="GO:0016020">
    <property type="term" value="C:membrane"/>
    <property type="evidence" value="ECO:0007669"/>
    <property type="project" value="UniProtKB-SubCell"/>
</dbReference>
<dbReference type="PROSITE" id="PS50261">
    <property type="entry name" value="G_PROTEIN_RECEP_F2_4"/>
    <property type="match status" value="1"/>
</dbReference>
<evidence type="ECO:0000256" key="4">
    <source>
        <dbReference type="ARBA" id="ARBA00023136"/>
    </source>
</evidence>
<dbReference type="CDD" id="cd15039">
    <property type="entry name" value="7tmB3_Methuselah-like"/>
    <property type="match status" value="1"/>
</dbReference>
<feature type="transmembrane region" description="Helical" evidence="6">
    <location>
        <begin position="325"/>
        <end position="342"/>
    </location>
</feature>
<dbReference type="AlphaFoldDB" id="A0A8S3Z0B1"/>
<feature type="transmembrane region" description="Helical" evidence="6">
    <location>
        <begin position="348"/>
        <end position="368"/>
    </location>
</feature>
<dbReference type="InterPro" id="IPR017981">
    <property type="entry name" value="GPCR_2-like_7TM"/>
</dbReference>
<dbReference type="EMBL" id="CAJHNH020001072">
    <property type="protein sequence ID" value="CAG5121375.1"/>
    <property type="molecule type" value="Genomic_DNA"/>
</dbReference>
<keyword evidence="2 6" id="KW-0812">Transmembrane</keyword>
<feature type="non-terminal residue" evidence="8">
    <location>
        <position position="1"/>
    </location>
</feature>
<evidence type="ECO:0000256" key="3">
    <source>
        <dbReference type="ARBA" id="ARBA00022989"/>
    </source>
</evidence>
<feature type="transmembrane region" description="Helical" evidence="6">
    <location>
        <begin position="192"/>
        <end position="213"/>
    </location>
</feature>
<evidence type="ECO:0000256" key="2">
    <source>
        <dbReference type="ARBA" id="ARBA00022692"/>
    </source>
</evidence>
<comment type="caution">
    <text evidence="8">The sequence shown here is derived from an EMBL/GenBank/DDBJ whole genome shotgun (WGS) entry which is preliminary data.</text>
</comment>
<proteinExistence type="predicted"/>
<evidence type="ECO:0000256" key="1">
    <source>
        <dbReference type="ARBA" id="ARBA00004141"/>
    </source>
</evidence>
<evidence type="ECO:0000259" key="7">
    <source>
        <dbReference type="PROSITE" id="PS50261"/>
    </source>
</evidence>
<dbReference type="GO" id="GO:0004930">
    <property type="term" value="F:G protein-coupled receptor activity"/>
    <property type="evidence" value="ECO:0007669"/>
    <property type="project" value="InterPro"/>
</dbReference>
<comment type="subcellular location">
    <subcellularLocation>
        <location evidence="1">Membrane</location>
        <topology evidence="1">Multi-pass membrane protein</topology>
    </subcellularLocation>
</comment>
<feature type="transmembrane region" description="Helical" evidence="6">
    <location>
        <begin position="234"/>
        <end position="255"/>
    </location>
</feature>
<feature type="transmembrane region" description="Helical" evidence="6">
    <location>
        <begin position="160"/>
        <end position="180"/>
    </location>
</feature>
<feature type="domain" description="G-protein coupled receptors family 2 profile 2" evidence="7">
    <location>
        <begin position="127"/>
        <end position="370"/>
    </location>
</feature>
<dbReference type="Gene3D" id="1.20.1070.10">
    <property type="entry name" value="Rhodopsin 7-helix transmembrane proteins"/>
    <property type="match status" value="1"/>
</dbReference>
<sequence>VSHIEGTSHGFKSLADIDCFDNPTNPALALDSGGNSQNNGNNGNSQDSGDNGNNQGRLERYNQFINDRFDVLAGLKGVMMLPVTIEYRTCVCGLPSGKQSCTFCTRRAITWEIERTVDAIFGNISLVALISIICCVLSIIGLISRLVLQRMIPFFNSYPGKVQFCLCVSLLVAYIFFLVGGAVEDGTRTCTIIAVITHLAFLSSLQWMNVTAFEIWRTFRHWSNQVMTRGTKSLFLSCLYSLVIPGMIITAALVLDKLWPWSEFSPSYGRPSCWINGTKSVAIFFVAPCSFISFMNVIFIVLTLRGLRRQRTSISEFRKPNNNMAVTDTRIVVKIIFLVALIDHRVFWIIFTILNASLGFFISLVLVFNRRVMSALKKSWQTYRAENTIATRTSIAKEGLRQTSSS</sequence>
<dbReference type="OrthoDB" id="6134459at2759"/>
<evidence type="ECO:0000313" key="8">
    <source>
        <dbReference type="EMBL" id="CAG5121375.1"/>
    </source>
</evidence>
<dbReference type="InterPro" id="IPR000832">
    <property type="entry name" value="GPCR_2_secretin-like"/>
</dbReference>
<organism evidence="8 9">
    <name type="scientific">Candidula unifasciata</name>
    <dbReference type="NCBI Taxonomy" id="100452"/>
    <lineage>
        <taxon>Eukaryota</taxon>
        <taxon>Metazoa</taxon>
        <taxon>Spiralia</taxon>
        <taxon>Lophotrochozoa</taxon>
        <taxon>Mollusca</taxon>
        <taxon>Gastropoda</taxon>
        <taxon>Heterobranchia</taxon>
        <taxon>Euthyneura</taxon>
        <taxon>Panpulmonata</taxon>
        <taxon>Eupulmonata</taxon>
        <taxon>Stylommatophora</taxon>
        <taxon>Helicina</taxon>
        <taxon>Helicoidea</taxon>
        <taxon>Geomitridae</taxon>
        <taxon>Candidula</taxon>
    </lineage>
</organism>
<gene>
    <name evidence="8" type="ORF">CUNI_LOCUS6933</name>
</gene>
<feature type="transmembrane region" description="Helical" evidence="6">
    <location>
        <begin position="281"/>
        <end position="304"/>
    </location>
</feature>
<dbReference type="GO" id="GO:0007166">
    <property type="term" value="P:cell surface receptor signaling pathway"/>
    <property type="evidence" value="ECO:0007669"/>
    <property type="project" value="InterPro"/>
</dbReference>
<keyword evidence="9" id="KW-1185">Reference proteome</keyword>
<keyword evidence="4 6" id="KW-0472">Membrane</keyword>
<evidence type="ECO:0000256" key="5">
    <source>
        <dbReference type="SAM" id="MobiDB-lite"/>
    </source>
</evidence>
<evidence type="ECO:0000256" key="6">
    <source>
        <dbReference type="SAM" id="Phobius"/>
    </source>
</evidence>
<dbReference type="InterPro" id="IPR053231">
    <property type="entry name" value="GPCR_LN-TM7"/>
</dbReference>
<dbReference type="Pfam" id="PF00002">
    <property type="entry name" value="7tm_2"/>
    <property type="match status" value="1"/>
</dbReference>
<dbReference type="PANTHER" id="PTHR45902">
    <property type="entry name" value="LATROPHILIN RECEPTOR-LIKE PROTEIN A"/>
    <property type="match status" value="1"/>
</dbReference>
<protein>
    <recommendedName>
        <fullName evidence="7">G-protein coupled receptors family 2 profile 2 domain-containing protein</fullName>
    </recommendedName>
</protein>
<evidence type="ECO:0000313" key="9">
    <source>
        <dbReference type="Proteomes" id="UP000678393"/>
    </source>
</evidence>
<dbReference type="Proteomes" id="UP000678393">
    <property type="component" value="Unassembled WGS sequence"/>
</dbReference>
<feature type="transmembrane region" description="Helical" evidence="6">
    <location>
        <begin position="124"/>
        <end position="148"/>
    </location>
</feature>
<dbReference type="PANTHER" id="PTHR45902:SF4">
    <property type="entry name" value="G-PROTEIN COUPLED RECEPTORS FAMILY 2 PROFILE 2 DOMAIN-CONTAINING PROTEIN"/>
    <property type="match status" value="1"/>
</dbReference>
<feature type="region of interest" description="Disordered" evidence="5">
    <location>
        <begin position="30"/>
        <end position="53"/>
    </location>
</feature>
<accession>A0A8S3Z0B1</accession>
<name>A0A8S3Z0B1_9EUPU</name>
<feature type="compositionally biased region" description="Low complexity" evidence="5">
    <location>
        <begin position="31"/>
        <end position="53"/>
    </location>
</feature>
<keyword evidence="3 6" id="KW-1133">Transmembrane helix</keyword>
<reference evidence="8" key="1">
    <citation type="submission" date="2021-04" db="EMBL/GenBank/DDBJ databases">
        <authorList>
            <consortium name="Molecular Ecology Group"/>
        </authorList>
    </citation>
    <scope>NUCLEOTIDE SEQUENCE</scope>
</reference>